<evidence type="ECO:0000256" key="10">
    <source>
        <dbReference type="SAM" id="MobiDB-lite"/>
    </source>
</evidence>
<comment type="catalytic activity">
    <reaction evidence="1">
        <text>ATP + protein L-histidine = ADP + protein N-phospho-L-histidine.</text>
        <dbReference type="EC" id="2.7.13.3"/>
    </reaction>
</comment>
<dbReference type="EC" id="2.7.13.3" evidence="3"/>
<evidence type="ECO:0000256" key="4">
    <source>
        <dbReference type="ARBA" id="ARBA00022553"/>
    </source>
</evidence>
<protein>
    <recommendedName>
        <fullName evidence="3">histidine kinase</fullName>
        <ecNumber evidence="3">2.7.13.3</ecNumber>
    </recommendedName>
</protein>
<keyword evidence="5" id="KW-0808">Transferase</keyword>
<feature type="domain" description="HAMP" evidence="12">
    <location>
        <begin position="337"/>
        <end position="406"/>
    </location>
</feature>
<comment type="subcellular location">
    <subcellularLocation>
        <location evidence="2">Membrane</location>
    </subcellularLocation>
</comment>
<comment type="caution">
    <text evidence="13">The sequence shown here is derived from an EMBL/GenBank/DDBJ whole genome shotgun (WGS) entry which is preliminary data.</text>
</comment>
<evidence type="ECO:0000259" key="12">
    <source>
        <dbReference type="PROSITE" id="PS50885"/>
    </source>
</evidence>
<keyword evidence="4" id="KW-0597">Phosphoprotein</keyword>
<dbReference type="SUPFAM" id="SSF55874">
    <property type="entry name" value="ATPase domain of HSP90 chaperone/DNA topoisomerase II/histidine kinase"/>
    <property type="match status" value="1"/>
</dbReference>
<evidence type="ECO:0000256" key="8">
    <source>
        <dbReference type="ARBA" id="ARBA00022989"/>
    </source>
</evidence>
<organism evidence="13 14">
    <name type="scientific">Amycolatopsis acidicola</name>
    <dbReference type="NCBI Taxonomy" id="2596893"/>
    <lineage>
        <taxon>Bacteria</taxon>
        <taxon>Bacillati</taxon>
        <taxon>Actinomycetota</taxon>
        <taxon>Actinomycetes</taxon>
        <taxon>Pseudonocardiales</taxon>
        <taxon>Pseudonocardiaceae</taxon>
        <taxon>Amycolatopsis</taxon>
    </lineage>
</organism>
<dbReference type="InterPro" id="IPR036890">
    <property type="entry name" value="HATPase_C_sf"/>
</dbReference>
<feature type="transmembrane region" description="Helical" evidence="11">
    <location>
        <begin position="12"/>
        <end position="36"/>
    </location>
</feature>
<dbReference type="Pfam" id="PF02518">
    <property type="entry name" value="HATPase_c"/>
    <property type="match status" value="1"/>
</dbReference>
<keyword evidence="11" id="KW-0472">Membrane</keyword>
<evidence type="ECO:0000256" key="7">
    <source>
        <dbReference type="ARBA" id="ARBA00022777"/>
    </source>
</evidence>
<dbReference type="InterPro" id="IPR013587">
    <property type="entry name" value="Nitrate/nitrite_sensing"/>
</dbReference>
<feature type="region of interest" description="Disordered" evidence="10">
    <location>
        <begin position="653"/>
        <end position="767"/>
    </location>
</feature>
<dbReference type="GO" id="GO:0004673">
    <property type="term" value="F:protein histidine kinase activity"/>
    <property type="evidence" value="ECO:0007669"/>
    <property type="project" value="UniProtKB-EC"/>
</dbReference>
<dbReference type="AlphaFoldDB" id="A0A5N0V4H8"/>
<dbReference type="Pfam" id="PF00672">
    <property type="entry name" value="HAMP"/>
    <property type="match status" value="1"/>
</dbReference>
<evidence type="ECO:0000256" key="5">
    <source>
        <dbReference type="ARBA" id="ARBA00022679"/>
    </source>
</evidence>
<feature type="compositionally biased region" description="Pro residues" evidence="10">
    <location>
        <begin position="658"/>
        <end position="672"/>
    </location>
</feature>
<dbReference type="PANTHER" id="PTHR45436:SF5">
    <property type="entry name" value="SENSOR HISTIDINE KINASE TRCS"/>
    <property type="match status" value="1"/>
</dbReference>
<dbReference type="PROSITE" id="PS50885">
    <property type="entry name" value="HAMP"/>
    <property type="match status" value="1"/>
</dbReference>
<evidence type="ECO:0000256" key="6">
    <source>
        <dbReference type="ARBA" id="ARBA00022692"/>
    </source>
</evidence>
<evidence type="ECO:0000256" key="9">
    <source>
        <dbReference type="ARBA" id="ARBA00023012"/>
    </source>
</evidence>
<dbReference type="OrthoDB" id="3502710at2"/>
<sequence>MFKPKLGVRGRILAIALVPSIALLGAGLGGASILVVQGLQAGTWSSQLTQAQDAGLLYASTLQEERRLTLLSLAGDQQATQALAAQRKRTDSGLAGLAGIGSSFNAFGNQSVEQSAAQRQQLGEQITTLRRQIDAKTVSGTDAYAFFNQLLDALPVGMQAIGRTAPDAEISSANTVGETMIRVVEALSRSIAVGGAAVTSGTMDPARLQEFTNQVGSYHTLMTGVVTGLEPTERQLYQQLMATPAWTGLSKMESAITQRGTQTSSRFAALPLTAAEYQTAGAEVNQSLQKILTGAADHTNALAADYGERTARNSLLGGAGVLALTIAAFLVALRLSNRVIRRLKRLRGETLALADEQLPQIMDRLRAGEPVDLETEVAQLDYGTDEIGQVADAFNRAQHAAVAAAVTEAKTRDGVNAVFLNIAHRSQVVVHRQLEILDKAEYKQEDPEQLELLFQLDHLATRERRNAENLIILGGEQPGRQWRNPVPLLEIVRSAVAETEDYARVRTTRLPDLAIVGSVVADLIHLLAELVDNATSFSPPESRVEVSGNVVGKGVVVEITDQGLGMSEQDMARANETLREAPDFSVSTLSSDSRLGIFVVAQLAARTGANVRLVESDYGGVRAIVLVPTNLIADDATNAEPVPKRRARIPVAAGENHAPPPPPPPAPEPAPVAWPANNGTPPAERDDRPVLPRRRRQASIAPQLARPAREPTREPSPRRPQAAEQARDLLSAIENGTRQGRRTRPDQPPAAAPDEREGNGGHHLREP</sequence>
<dbReference type="SMART" id="SM00387">
    <property type="entry name" value="HATPase_c"/>
    <property type="match status" value="1"/>
</dbReference>
<proteinExistence type="predicted"/>
<accession>A0A5N0V4H8</accession>
<name>A0A5N0V4H8_9PSEU</name>
<dbReference type="Pfam" id="PF08376">
    <property type="entry name" value="NIT"/>
    <property type="match status" value="1"/>
</dbReference>
<keyword evidence="14" id="KW-1185">Reference proteome</keyword>
<dbReference type="Proteomes" id="UP000319769">
    <property type="component" value="Unassembled WGS sequence"/>
</dbReference>
<evidence type="ECO:0000313" key="13">
    <source>
        <dbReference type="EMBL" id="KAA9161327.1"/>
    </source>
</evidence>
<keyword evidence="7" id="KW-0418">Kinase</keyword>
<evidence type="ECO:0000313" key="14">
    <source>
        <dbReference type="Proteomes" id="UP000319769"/>
    </source>
</evidence>
<dbReference type="InterPro" id="IPR003594">
    <property type="entry name" value="HATPase_dom"/>
</dbReference>
<keyword evidence="8 11" id="KW-1133">Transmembrane helix</keyword>
<keyword evidence="6 11" id="KW-0812">Transmembrane</keyword>
<dbReference type="EMBL" id="VMNW02000017">
    <property type="protein sequence ID" value="KAA9161327.1"/>
    <property type="molecule type" value="Genomic_DNA"/>
</dbReference>
<dbReference type="InterPro" id="IPR003660">
    <property type="entry name" value="HAMP_dom"/>
</dbReference>
<keyword evidence="9" id="KW-0902">Two-component regulatory system</keyword>
<dbReference type="Gene3D" id="6.10.340.10">
    <property type="match status" value="1"/>
</dbReference>
<evidence type="ECO:0000256" key="1">
    <source>
        <dbReference type="ARBA" id="ARBA00000085"/>
    </source>
</evidence>
<feature type="compositionally biased region" description="Basic and acidic residues" evidence="10">
    <location>
        <begin position="753"/>
        <end position="767"/>
    </location>
</feature>
<dbReference type="PANTHER" id="PTHR45436">
    <property type="entry name" value="SENSOR HISTIDINE KINASE YKOH"/>
    <property type="match status" value="1"/>
</dbReference>
<evidence type="ECO:0000256" key="2">
    <source>
        <dbReference type="ARBA" id="ARBA00004370"/>
    </source>
</evidence>
<evidence type="ECO:0000256" key="11">
    <source>
        <dbReference type="SAM" id="Phobius"/>
    </source>
</evidence>
<dbReference type="Gene3D" id="3.30.565.10">
    <property type="entry name" value="Histidine kinase-like ATPase, C-terminal domain"/>
    <property type="match status" value="1"/>
</dbReference>
<dbReference type="GO" id="GO:0000160">
    <property type="term" value="P:phosphorelay signal transduction system"/>
    <property type="evidence" value="ECO:0007669"/>
    <property type="project" value="UniProtKB-KW"/>
</dbReference>
<evidence type="ECO:0000256" key="3">
    <source>
        <dbReference type="ARBA" id="ARBA00012438"/>
    </source>
</evidence>
<feature type="compositionally biased region" description="Basic and acidic residues" evidence="10">
    <location>
        <begin position="707"/>
        <end position="717"/>
    </location>
</feature>
<dbReference type="InterPro" id="IPR050428">
    <property type="entry name" value="TCS_sensor_his_kinase"/>
</dbReference>
<gene>
    <name evidence="13" type="ORF">FPZ12_014355</name>
</gene>
<dbReference type="GO" id="GO:0005886">
    <property type="term" value="C:plasma membrane"/>
    <property type="evidence" value="ECO:0007669"/>
    <property type="project" value="TreeGrafter"/>
</dbReference>
<dbReference type="RefSeq" id="WP_144755029.1">
    <property type="nucleotide sequence ID" value="NZ_VMNW02000017.1"/>
</dbReference>
<reference evidence="13" key="1">
    <citation type="submission" date="2019-09" db="EMBL/GenBank/DDBJ databases">
        <authorList>
            <person name="Teo W.F.A."/>
            <person name="Duangmal K."/>
        </authorList>
    </citation>
    <scope>NUCLEOTIDE SEQUENCE [LARGE SCALE GENOMIC DNA]</scope>
    <source>
        <strain evidence="13">K81G1</strain>
    </source>
</reference>